<dbReference type="EMBL" id="LJTC01000002">
    <property type="protein sequence ID" value="KPM85157.1"/>
    <property type="molecule type" value="Genomic_DNA"/>
</dbReference>
<dbReference type="STRING" id="570156.AOG27_05225"/>
<dbReference type="Gene3D" id="2.60.40.3870">
    <property type="entry name" value="Uncharacterised protein PF16024, DUF4785"/>
    <property type="match status" value="1"/>
</dbReference>
<evidence type="ECO:0008006" key="6">
    <source>
        <dbReference type="Google" id="ProtNLM"/>
    </source>
</evidence>
<protein>
    <recommendedName>
        <fullName evidence="6">DUF4785 domain-containing protein</fullName>
    </recommendedName>
</protein>
<evidence type="ECO:0000256" key="1">
    <source>
        <dbReference type="SAM" id="SignalP"/>
    </source>
</evidence>
<reference evidence="4 5" key="1">
    <citation type="submission" date="2015-09" db="EMBL/GenBank/DDBJ databases">
        <title>Draft Genome Sequence of Pseudoalteromonas lipolytica UCD-48B.</title>
        <authorList>
            <person name="Krusor M."/>
            <person name="Coil D.A."/>
            <person name="Lang J.M."/>
            <person name="Eisen J.A."/>
            <person name="Alexiev A."/>
        </authorList>
    </citation>
    <scope>NUCLEOTIDE SEQUENCE [LARGE SCALE GENOMIC DNA]</scope>
    <source>
        <strain evidence="4 5">UCD-48B</strain>
    </source>
</reference>
<evidence type="ECO:0000259" key="3">
    <source>
        <dbReference type="Pfam" id="PF20943"/>
    </source>
</evidence>
<proteinExistence type="predicted"/>
<dbReference type="RefSeq" id="WP_054551924.1">
    <property type="nucleotide sequence ID" value="NZ_LJTC01000002.1"/>
</dbReference>
<organism evidence="4 5">
    <name type="scientific">Pseudoalteromonas lipolytica</name>
    <dbReference type="NCBI Taxonomy" id="570156"/>
    <lineage>
        <taxon>Bacteria</taxon>
        <taxon>Pseudomonadati</taxon>
        <taxon>Pseudomonadota</taxon>
        <taxon>Gammaproteobacteria</taxon>
        <taxon>Alteromonadales</taxon>
        <taxon>Pseudoalteromonadaceae</taxon>
        <taxon>Pseudoalteromonas</taxon>
    </lineage>
</organism>
<feature type="domain" description="DUF4785" evidence="3">
    <location>
        <begin position="274"/>
        <end position="355"/>
    </location>
</feature>
<dbReference type="InterPro" id="IPR031979">
    <property type="entry name" value="DUF4785_N"/>
</dbReference>
<accession>A0A0P7EAL3</accession>
<gene>
    <name evidence="4" type="ORF">AOG27_05225</name>
</gene>
<evidence type="ECO:0000259" key="2">
    <source>
        <dbReference type="Pfam" id="PF16024"/>
    </source>
</evidence>
<dbReference type="AlphaFoldDB" id="A0A0P7EAL3"/>
<dbReference type="Proteomes" id="UP000050378">
    <property type="component" value="Unassembled WGS sequence"/>
</dbReference>
<name>A0A0P7EAL3_9GAMM</name>
<evidence type="ECO:0000313" key="4">
    <source>
        <dbReference type="EMBL" id="KPM85157.1"/>
    </source>
</evidence>
<feature type="chain" id="PRO_5006138399" description="DUF4785 domain-containing protein" evidence="1">
    <location>
        <begin position="22"/>
        <end position="360"/>
    </location>
</feature>
<dbReference type="OrthoDB" id="6284234at2"/>
<comment type="caution">
    <text evidence="4">The sequence shown here is derived from an EMBL/GenBank/DDBJ whole genome shotgun (WGS) entry which is preliminary data.</text>
</comment>
<evidence type="ECO:0000313" key="5">
    <source>
        <dbReference type="Proteomes" id="UP000050378"/>
    </source>
</evidence>
<dbReference type="InterPro" id="IPR048295">
    <property type="entry name" value="DUF4785_C"/>
</dbReference>
<feature type="domain" description="DUF4785" evidence="2">
    <location>
        <begin position="23"/>
        <end position="160"/>
    </location>
</feature>
<sequence length="360" mass="39746">MINKLTTIAAAIVLVSTAANANEQTVYQFPQVQPASSAQLQTLEKDSVEYWQKVSGKELKRGVPVFVNQADNFIRIAPKARFDSGEVFKPHGLQLDKLSVRDDSFRQMPMQAMVAREQMENAGFSDGSVGLKLGQVNGKAMLRTSQALNDNDTYLLHVIEKGSSNALHAKSQFKVKDQQQRVAMQLSMGKKRFKDSDVKLTLSSPDGEKLDVRYENGEAVFNYPLETLGAINGYYELEASVDTKVNGQTVKRSIKMPFVHSSQTISMDKAKVTALGNNKYQAKVPVQVTDSGRYAIRATLTGKGNKGERIKLATVEVAKQIDSYGSFTMPFAVTQAAKAPYELVDIELTDQTRMLKFAGE</sequence>
<dbReference type="PATRIC" id="fig|570156.3.peg.1037"/>
<keyword evidence="1" id="KW-0732">Signal</keyword>
<dbReference type="Gene3D" id="2.60.120.1370">
    <property type="match status" value="1"/>
</dbReference>
<dbReference type="Pfam" id="PF16024">
    <property type="entry name" value="DUF4785_1st"/>
    <property type="match status" value="1"/>
</dbReference>
<dbReference type="Pfam" id="PF20943">
    <property type="entry name" value="DUF4785_3rd"/>
    <property type="match status" value="1"/>
</dbReference>
<feature type="signal peptide" evidence="1">
    <location>
        <begin position="1"/>
        <end position="21"/>
    </location>
</feature>